<keyword evidence="4 7" id="KW-1133">Transmembrane helix</keyword>
<evidence type="ECO:0000313" key="8">
    <source>
        <dbReference type="EMBL" id="KAH6601618.1"/>
    </source>
</evidence>
<name>A0ABQ8FP47_9FUNG</name>
<feature type="transmembrane region" description="Helical" evidence="7">
    <location>
        <begin position="100"/>
        <end position="118"/>
    </location>
</feature>
<dbReference type="PANTHER" id="PTHR12841:SF6">
    <property type="entry name" value="PROTEIN UNC-50 HOMOLOG"/>
    <property type="match status" value="1"/>
</dbReference>
<dbReference type="EMBL" id="JAFCIX010000002">
    <property type="protein sequence ID" value="KAH6601618.1"/>
    <property type="molecule type" value="Genomic_DNA"/>
</dbReference>
<reference evidence="8 9" key="1">
    <citation type="submission" date="2021-02" db="EMBL/GenBank/DDBJ databases">
        <title>Variation within the Batrachochytrium salamandrivorans European outbreak.</title>
        <authorList>
            <person name="Kelly M."/>
            <person name="Pasmans F."/>
            <person name="Shea T.P."/>
            <person name="Munoz J.F."/>
            <person name="Carranza S."/>
            <person name="Cuomo C.A."/>
            <person name="Martel A."/>
        </authorList>
    </citation>
    <scope>NUCLEOTIDE SEQUENCE [LARGE SCALE GENOMIC DNA]</scope>
    <source>
        <strain evidence="8 9">AMFP18/2</strain>
    </source>
</reference>
<comment type="subcellular location">
    <subcellularLocation>
        <location evidence="1">Membrane</location>
        <topology evidence="1">Multi-pass membrane protein</topology>
    </subcellularLocation>
</comment>
<sequence length="274" mass="31621">MLPFSRSSGGPGVAYQSPQEGGRDSVSSTASTSRRRIRRSPSGPGTTFGTYVRRMLSLPQMDFELALWQMAYLVISPRRVYRNVYYNKQTKNHWARDDPAFHILIAFCMCVAAIAYGIAYSASFLGTLHLIVYTIFIEFIGAGLIIATTTWFLTNQFMLQQQIHIVEQSVEWMYSFDVHCNAFVPFFLITYVVQFFFLRIVLADGFVCRVFANTIYFVALNYYWYITFLGYNALPFLKNAILFLYPMGLTMILFVMSLFTFNISKVIFALYFEK</sequence>
<accession>A0ABQ8FP47</accession>
<comment type="caution">
    <text evidence="8">The sequence shown here is derived from an EMBL/GenBank/DDBJ whole genome shotgun (WGS) entry which is preliminary data.</text>
</comment>
<evidence type="ECO:0000313" key="9">
    <source>
        <dbReference type="Proteomes" id="UP001648503"/>
    </source>
</evidence>
<dbReference type="InterPro" id="IPR007881">
    <property type="entry name" value="UNC-50"/>
</dbReference>
<dbReference type="Pfam" id="PF05216">
    <property type="entry name" value="UNC-50"/>
    <property type="match status" value="1"/>
</dbReference>
<gene>
    <name evidence="8" type="ORF">BASA50_001476</name>
</gene>
<comment type="similarity">
    <text evidence="2">Belongs to the unc-50 family.</text>
</comment>
<evidence type="ECO:0008006" key="10">
    <source>
        <dbReference type="Google" id="ProtNLM"/>
    </source>
</evidence>
<evidence type="ECO:0000256" key="4">
    <source>
        <dbReference type="ARBA" id="ARBA00022989"/>
    </source>
</evidence>
<feature type="transmembrane region" description="Helical" evidence="7">
    <location>
        <begin position="240"/>
        <end position="272"/>
    </location>
</feature>
<feature type="transmembrane region" description="Helical" evidence="7">
    <location>
        <begin position="214"/>
        <end position="234"/>
    </location>
</feature>
<evidence type="ECO:0000256" key="6">
    <source>
        <dbReference type="SAM" id="MobiDB-lite"/>
    </source>
</evidence>
<evidence type="ECO:0000256" key="7">
    <source>
        <dbReference type="SAM" id="Phobius"/>
    </source>
</evidence>
<feature type="transmembrane region" description="Helical" evidence="7">
    <location>
        <begin position="182"/>
        <end position="202"/>
    </location>
</feature>
<evidence type="ECO:0000256" key="1">
    <source>
        <dbReference type="ARBA" id="ARBA00004141"/>
    </source>
</evidence>
<keyword evidence="9" id="KW-1185">Reference proteome</keyword>
<organism evidence="8 9">
    <name type="scientific">Batrachochytrium salamandrivorans</name>
    <dbReference type="NCBI Taxonomy" id="1357716"/>
    <lineage>
        <taxon>Eukaryota</taxon>
        <taxon>Fungi</taxon>
        <taxon>Fungi incertae sedis</taxon>
        <taxon>Chytridiomycota</taxon>
        <taxon>Chytridiomycota incertae sedis</taxon>
        <taxon>Chytridiomycetes</taxon>
        <taxon>Rhizophydiales</taxon>
        <taxon>Rhizophydiales incertae sedis</taxon>
        <taxon>Batrachochytrium</taxon>
    </lineage>
</organism>
<feature type="transmembrane region" description="Helical" evidence="7">
    <location>
        <begin position="130"/>
        <end position="153"/>
    </location>
</feature>
<proteinExistence type="inferred from homology"/>
<evidence type="ECO:0000256" key="5">
    <source>
        <dbReference type="ARBA" id="ARBA00023136"/>
    </source>
</evidence>
<keyword evidence="3 7" id="KW-0812">Transmembrane</keyword>
<evidence type="ECO:0000256" key="2">
    <source>
        <dbReference type="ARBA" id="ARBA00006293"/>
    </source>
</evidence>
<dbReference type="Proteomes" id="UP001648503">
    <property type="component" value="Unassembled WGS sequence"/>
</dbReference>
<evidence type="ECO:0000256" key="3">
    <source>
        <dbReference type="ARBA" id="ARBA00022692"/>
    </source>
</evidence>
<feature type="region of interest" description="Disordered" evidence="6">
    <location>
        <begin position="1"/>
        <end position="46"/>
    </location>
</feature>
<protein>
    <recommendedName>
        <fullName evidence="10">UNC-50 family protein</fullName>
    </recommendedName>
</protein>
<dbReference type="PANTHER" id="PTHR12841">
    <property type="entry name" value="PROTEIN UNC-50 HOMOLOG"/>
    <property type="match status" value="1"/>
</dbReference>
<keyword evidence="5 7" id="KW-0472">Membrane</keyword>